<gene>
    <name evidence="1" type="ORF">M9H77_19153</name>
</gene>
<dbReference type="Proteomes" id="UP001060085">
    <property type="component" value="Linkage Group LG04"/>
</dbReference>
<proteinExistence type="predicted"/>
<evidence type="ECO:0000313" key="2">
    <source>
        <dbReference type="Proteomes" id="UP001060085"/>
    </source>
</evidence>
<dbReference type="EMBL" id="CM044704">
    <property type="protein sequence ID" value="KAI5669300.1"/>
    <property type="molecule type" value="Genomic_DNA"/>
</dbReference>
<organism evidence="1 2">
    <name type="scientific">Catharanthus roseus</name>
    <name type="common">Madagascar periwinkle</name>
    <name type="synonym">Vinca rosea</name>
    <dbReference type="NCBI Taxonomy" id="4058"/>
    <lineage>
        <taxon>Eukaryota</taxon>
        <taxon>Viridiplantae</taxon>
        <taxon>Streptophyta</taxon>
        <taxon>Embryophyta</taxon>
        <taxon>Tracheophyta</taxon>
        <taxon>Spermatophyta</taxon>
        <taxon>Magnoliopsida</taxon>
        <taxon>eudicotyledons</taxon>
        <taxon>Gunneridae</taxon>
        <taxon>Pentapetalae</taxon>
        <taxon>asterids</taxon>
        <taxon>lamiids</taxon>
        <taxon>Gentianales</taxon>
        <taxon>Apocynaceae</taxon>
        <taxon>Rauvolfioideae</taxon>
        <taxon>Vinceae</taxon>
        <taxon>Catharanthinae</taxon>
        <taxon>Catharanthus</taxon>
    </lineage>
</organism>
<protein>
    <submittedName>
        <fullName evidence="1">Uncharacterized protein</fullName>
    </submittedName>
</protein>
<keyword evidence="2" id="KW-1185">Reference proteome</keyword>
<comment type="caution">
    <text evidence="1">The sequence shown here is derived from an EMBL/GenBank/DDBJ whole genome shotgun (WGS) entry which is preliminary data.</text>
</comment>
<evidence type="ECO:0000313" key="1">
    <source>
        <dbReference type="EMBL" id="KAI5669300.1"/>
    </source>
</evidence>
<accession>A0ACC0B9I0</accession>
<reference evidence="2" key="1">
    <citation type="journal article" date="2023" name="Nat. Plants">
        <title>Single-cell RNA sequencing provides a high-resolution roadmap for understanding the multicellular compartmentation of specialized metabolism.</title>
        <authorList>
            <person name="Sun S."/>
            <person name="Shen X."/>
            <person name="Li Y."/>
            <person name="Li Y."/>
            <person name="Wang S."/>
            <person name="Li R."/>
            <person name="Zhang H."/>
            <person name="Shen G."/>
            <person name="Guo B."/>
            <person name="Wei J."/>
            <person name="Xu J."/>
            <person name="St-Pierre B."/>
            <person name="Chen S."/>
            <person name="Sun C."/>
        </authorList>
    </citation>
    <scope>NUCLEOTIDE SEQUENCE [LARGE SCALE GENOMIC DNA]</scope>
</reference>
<name>A0ACC0B9I0_CATRO</name>
<sequence>MVEENGEDESIGKSADAICSRKEVVEEDVSKGPDEVNLEHEHSAINAPSKRSKIGNGQRKVPKTPHAKVKGYVANNGAFVVKRIFFRIQLALYDNRSTITAIEEIHYSWNDEQVKVIKELEFGELVNIKPFEIPKDIVSWGAELVKVCSGFYCNGVRKRNKENKASVIGCVYVLTGVHKRLDLLDQDMEELRGDLEGVWEEVKCISKSVEAANRSVMEVEDELRDNRDNIRKEEGRRQENSYMHCENEGRFCFGNSAKWNEEDDQLGGDVNDEIGVAGNKIPGWKIENEQDKETLIEEYVGSYNQYNDMKIDNDCFSDGDDKLSGGEISGEGVLTAHENDRKQAVVTEAETYKWKGRMRRMAERVPEVYVTRSNESQTKKTTQVVHRFIPIEECMTRVQQPNAHDSSGYVTCFIKNLEQSRKASPVHSNSHRNDIDIRLFLEEINLARDCILKAFGYDIGCNNPV</sequence>